<keyword evidence="4" id="KW-0945">Host-virus interaction</keyword>
<evidence type="ECO:0000256" key="8">
    <source>
        <dbReference type="ARBA" id="ARBA00022949"/>
    </source>
</evidence>
<evidence type="ECO:0000259" key="15">
    <source>
        <dbReference type="PROSITE" id="PS51473"/>
    </source>
</evidence>
<protein>
    <submittedName>
        <fullName evidence="16">(thale cress) hypothetical protein</fullName>
    </submittedName>
</protein>
<evidence type="ECO:0000256" key="3">
    <source>
        <dbReference type="ARBA" id="ARBA00022475"/>
    </source>
</evidence>
<dbReference type="InterPro" id="IPR006566">
    <property type="entry name" value="FBD"/>
</dbReference>
<gene>
    <name evidence="16" type="ORF">AT9943_LOCUS14152</name>
</gene>
<keyword evidence="11" id="KW-1015">Disulfide bond</keyword>
<dbReference type="Pfam" id="PF01657">
    <property type="entry name" value="Stress-antifung"/>
    <property type="match status" value="2"/>
</dbReference>
<name>A0A7G2EY91_ARATH</name>
<keyword evidence="3" id="KW-1003">Cell membrane</keyword>
<dbReference type="Pfam" id="PF08387">
    <property type="entry name" value="FBD"/>
    <property type="match status" value="1"/>
</dbReference>
<dbReference type="InterPro" id="IPR038408">
    <property type="entry name" value="GNK2_sf"/>
</dbReference>
<dbReference type="FunFam" id="3.30.430.20:FF:000001">
    <property type="entry name" value="cysteine-rich repeat secretory protein 3"/>
    <property type="match status" value="1"/>
</dbReference>
<keyword evidence="6" id="KW-0732">Signal</keyword>
<keyword evidence="2" id="KW-0813">Transport</keyword>
<feature type="domain" description="Gnk2-homologous" evidence="15">
    <location>
        <begin position="367"/>
        <end position="475"/>
    </location>
</feature>
<dbReference type="SMART" id="SM00579">
    <property type="entry name" value="FBD"/>
    <property type="match status" value="1"/>
</dbReference>
<keyword evidence="10 14" id="KW-0472">Membrane</keyword>
<dbReference type="Pfam" id="PF06651">
    <property type="entry name" value="DUF1163"/>
    <property type="match status" value="1"/>
</dbReference>
<evidence type="ECO:0000256" key="6">
    <source>
        <dbReference type="ARBA" id="ARBA00022729"/>
    </source>
</evidence>
<evidence type="ECO:0000313" key="16">
    <source>
        <dbReference type="EMBL" id="CAD5326384.1"/>
    </source>
</evidence>
<evidence type="ECO:0000256" key="13">
    <source>
        <dbReference type="ARBA" id="ARBA00038393"/>
    </source>
</evidence>
<sequence>MDLEKEAFVDKEELREEVPKKGEPAATLIFCCFSQLLVVWVTLCAVKFSCSYFLSKSITTNHVPYSTIAFMNFTVFDINTHLSAKWNLSIRVPENLPGSYICLQGDFQASLLYKNITIATSPPRSYNNLLFHWPQLLKVSGDVSEEDINGAIGKNIVNDIKERSEVRLGLRLFLPDCRENKAGTMKFACDEVKMKFESSYEQKITSTVGTYAYTKLQQLPEFKNLTRLYAFLHTDYSEMLPIYLSSSPNLKSIDLELHGYPKMEEIASSPVPKCLQTSIENVKIKMTPKADQEKSRKAETEVANYILENATLLKLTLWLDDEEEDESCSVLEKILTFPNFPFVEVKIGREASKFRLASSSRSSSESHIFIYGGCSPEKYTPNTPFESNRDTFLSSVVTSSSDASFNSFAVGNDSSSSSSSSAVFGLYQCRDDLRSSDCSKCIQTSVDQITLICPYSYGASLQLEGCFLRYETNDFLGKPDTSLRYKKCSSKSVENDYDFFKRRDDVLSDLESTQLGYKVSRSGLVEGYAQCVGDLSPSDCTACLAESVGKLKNLCGSAVAAEVYLAQCYARYWGSGYYDFSSDPTNGDHVGKSIAIIVGVIAGFAILVVLLSLCRNSMH</sequence>
<accession>A0A7G2EY91</accession>
<dbReference type="PROSITE" id="PS51473">
    <property type="entry name" value="GNK2"/>
    <property type="match status" value="2"/>
</dbReference>
<keyword evidence="7" id="KW-0677">Repeat</keyword>
<proteinExistence type="inferred from homology"/>
<comment type="similarity">
    <text evidence="13">Belongs to the cysteine-rich repeat secretory protein family. Plasmodesmata-located proteins (PDLD) subfamily.</text>
</comment>
<evidence type="ECO:0000256" key="2">
    <source>
        <dbReference type="ARBA" id="ARBA00022448"/>
    </source>
</evidence>
<dbReference type="InterPro" id="IPR009544">
    <property type="entry name" value="DUF1163"/>
</dbReference>
<dbReference type="PANTHER" id="PTHR31125">
    <property type="entry name" value="F20P5.22 PROTEIN-RELATED"/>
    <property type="match status" value="1"/>
</dbReference>
<keyword evidence="9 14" id="KW-1133">Transmembrane helix</keyword>
<dbReference type="PANTHER" id="PTHR31125:SF8">
    <property type="entry name" value="F20P5.22 PROTEIN"/>
    <property type="match status" value="1"/>
</dbReference>
<dbReference type="Proteomes" id="UP000516314">
    <property type="component" value="Chromosome 3"/>
</dbReference>
<evidence type="ECO:0000256" key="14">
    <source>
        <dbReference type="SAM" id="Phobius"/>
    </source>
</evidence>
<evidence type="ECO:0000256" key="7">
    <source>
        <dbReference type="ARBA" id="ARBA00022737"/>
    </source>
</evidence>
<dbReference type="GO" id="GO:0005886">
    <property type="term" value="C:plasma membrane"/>
    <property type="evidence" value="ECO:0007669"/>
    <property type="project" value="UniProtKB-SubCell"/>
</dbReference>
<dbReference type="EMBL" id="LR881468">
    <property type="protein sequence ID" value="CAD5326384.1"/>
    <property type="molecule type" value="Genomic_DNA"/>
</dbReference>
<evidence type="ECO:0000256" key="5">
    <source>
        <dbReference type="ARBA" id="ARBA00022692"/>
    </source>
</evidence>
<dbReference type="CDD" id="cd23509">
    <property type="entry name" value="Gnk2-like"/>
    <property type="match status" value="2"/>
</dbReference>
<evidence type="ECO:0000256" key="10">
    <source>
        <dbReference type="ARBA" id="ARBA00023136"/>
    </source>
</evidence>
<feature type="transmembrane region" description="Helical" evidence="14">
    <location>
        <begin position="594"/>
        <end position="614"/>
    </location>
</feature>
<keyword evidence="8" id="KW-0965">Cell junction</keyword>
<evidence type="ECO:0000256" key="1">
    <source>
        <dbReference type="ARBA" id="ARBA00004251"/>
    </source>
</evidence>
<dbReference type="FunFam" id="3.30.430.20:FF:000011">
    <property type="entry name" value="Cysteine-rich repeat secretory protein 15"/>
    <property type="match status" value="1"/>
</dbReference>
<evidence type="ECO:0000313" key="17">
    <source>
        <dbReference type="Proteomes" id="UP000516314"/>
    </source>
</evidence>
<evidence type="ECO:0000256" key="9">
    <source>
        <dbReference type="ARBA" id="ARBA00022989"/>
    </source>
</evidence>
<dbReference type="Gene3D" id="3.30.430.20">
    <property type="entry name" value="Gnk2 domain, C-X8-C-X2-C motif"/>
    <property type="match status" value="2"/>
</dbReference>
<dbReference type="GO" id="GO:0009506">
    <property type="term" value="C:plasmodesma"/>
    <property type="evidence" value="ECO:0007669"/>
    <property type="project" value="UniProtKB-SubCell"/>
</dbReference>
<comment type="subcellular location">
    <subcellularLocation>
        <location evidence="12">Cell junction</location>
        <location evidence="12">Plasmodesma</location>
    </subcellularLocation>
    <subcellularLocation>
        <location evidence="1">Cell membrane</location>
        <topology evidence="1">Single-pass type I membrane protein</topology>
    </subcellularLocation>
</comment>
<evidence type="ECO:0000256" key="4">
    <source>
        <dbReference type="ARBA" id="ARBA00022581"/>
    </source>
</evidence>
<feature type="domain" description="Gnk2-homologous" evidence="15">
    <location>
        <begin position="477"/>
        <end position="577"/>
    </location>
</feature>
<dbReference type="AlphaFoldDB" id="A0A7G2EY91"/>
<evidence type="ECO:0000256" key="11">
    <source>
        <dbReference type="ARBA" id="ARBA00023157"/>
    </source>
</evidence>
<keyword evidence="5 14" id="KW-0812">Transmembrane</keyword>
<dbReference type="InterPro" id="IPR002902">
    <property type="entry name" value="GNK2"/>
</dbReference>
<reference evidence="16 17" key="1">
    <citation type="submission" date="2020-09" db="EMBL/GenBank/DDBJ databases">
        <authorList>
            <person name="Ashkenazy H."/>
        </authorList>
    </citation>
    <scope>NUCLEOTIDE SEQUENCE [LARGE SCALE GENOMIC DNA]</scope>
    <source>
        <strain evidence="17">cv. Cdm-0</strain>
    </source>
</reference>
<evidence type="ECO:0000256" key="12">
    <source>
        <dbReference type="ARBA" id="ARBA00024184"/>
    </source>
</evidence>
<organism evidence="16 17">
    <name type="scientific">Arabidopsis thaliana</name>
    <name type="common">Mouse-ear cress</name>
    <dbReference type="NCBI Taxonomy" id="3702"/>
    <lineage>
        <taxon>Eukaryota</taxon>
        <taxon>Viridiplantae</taxon>
        <taxon>Streptophyta</taxon>
        <taxon>Embryophyta</taxon>
        <taxon>Tracheophyta</taxon>
        <taxon>Spermatophyta</taxon>
        <taxon>Magnoliopsida</taxon>
        <taxon>eudicotyledons</taxon>
        <taxon>Gunneridae</taxon>
        <taxon>Pentapetalae</taxon>
        <taxon>rosids</taxon>
        <taxon>malvids</taxon>
        <taxon>Brassicales</taxon>
        <taxon>Brassicaceae</taxon>
        <taxon>Camelineae</taxon>
        <taxon>Arabidopsis</taxon>
    </lineage>
</organism>